<feature type="domain" description="Tim10-like" evidence="2">
    <location>
        <begin position="20"/>
        <end position="80"/>
    </location>
</feature>
<dbReference type="Pfam" id="PF02953">
    <property type="entry name" value="zf-Tim10_DDP"/>
    <property type="match status" value="1"/>
</dbReference>
<dbReference type="GO" id="GO:0015031">
    <property type="term" value="P:protein transport"/>
    <property type="evidence" value="ECO:0007669"/>
    <property type="project" value="UniProtKB-KW"/>
</dbReference>
<sequence length="94" mass="10859">MNLVENSDAQYVVDNRLKDFIEAENKKQQFQVLVHELTDICWESCMDRPSARLEAKVQKCLVNCVERFIDTTNFVTNRLKHIASSSQPELGSLE</sequence>
<comment type="function">
    <text evidence="1">Mitochondrial intermembrane chaperone that participates in the import and insertion of some multi-pass transmembrane proteins into the mitochondrial inner membrane. Also required for the transfer of beta-barrel precursors from the TOM complex to the sorting and assembly machinery (SAM complex) of the outer membrane. Acts as a chaperone-like protein that protects the hydrophobic precursors from aggregation and guide them through the mitochondrial intermembrane space.</text>
</comment>
<dbReference type="AlphaFoldDB" id="A0A6P3XPA0"/>
<dbReference type="InterPro" id="IPR004217">
    <property type="entry name" value="Tim10-like"/>
</dbReference>
<evidence type="ECO:0000313" key="4">
    <source>
        <dbReference type="RefSeq" id="XP_014479829.1"/>
    </source>
</evidence>
<keyword evidence="1" id="KW-0811">Translocation</keyword>
<comment type="subunit">
    <text evidence="1">Heterohexamer.</text>
</comment>
<dbReference type="GeneID" id="106747070"/>
<keyword evidence="1" id="KW-0143">Chaperone</keyword>
<keyword evidence="1" id="KW-0472">Membrane</keyword>
<dbReference type="RefSeq" id="XP_014479829.1">
    <property type="nucleotide sequence ID" value="XM_014624343.1"/>
</dbReference>
<keyword evidence="1" id="KW-0653">Protein transport</keyword>
<dbReference type="Gene3D" id="1.10.287.810">
    <property type="entry name" value="Mitochondrial import inner membrane translocase subunit tim13 like domains"/>
    <property type="match status" value="1"/>
</dbReference>
<dbReference type="InterPro" id="IPR035427">
    <property type="entry name" value="Tim10-like_dom_sf"/>
</dbReference>
<reference evidence="4" key="1">
    <citation type="submission" date="2025-08" db="UniProtKB">
        <authorList>
            <consortium name="RefSeq"/>
        </authorList>
    </citation>
    <scope>IDENTIFICATION</scope>
</reference>
<keyword evidence="1" id="KW-0813">Transport</keyword>
<keyword evidence="1" id="KW-1015">Disulfide bond</keyword>
<evidence type="ECO:0000256" key="1">
    <source>
        <dbReference type="RuleBase" id="RU367043"/>
    </source>
</evidence>
<evidence type="ECO:0000259" key="2">
    <source>
        <dbReference type="Pfam" id="PF02953"/>
    </source>
</evidence>
<dbReference type="OrthoDB" id="344165at2759"/>
<keyword evidence="1" id="KW-0999">Mitochondrion inner membrane</keyword>
<gene>
    <name evidence="4" type="primary">LOC106747070</name>
</gene>
<dbReference type="SUPFAM" id="SSF144122">
    <property type="entry name" value="Tim10-like"/>
    <property type="match status" value="1"/>
</dbReference>
<accession>A0A6P3XPA0</accession>
<keyword evidence="1" id="KW-0496">Mitochondrion</keyword>
<comment type="similarity">
    <text evidence="1">Belongs to the small Tim family.</text>
</comment>
<dbReference type="GO" id="GO:0005743">
    <property type="term" value="C:mitochondrial inner membrane"/>
    <property type="evidence" value="ECO:0007669"/>
    <property type="project" value="UniProtKB-SubCell"/>
</dbReference>
<keyword evidence="3" id="KW-1185">Reference proteome</keyword>
<evidence type="ECO:0000313" key="3">
    <source>
        <dbReference type="Proteomes" id="UP000515204"/>
    </source>
</evidence>
<proteinExistence type="inferred from homology"/>
<protein>
    <recommendedName>
        <fullName evidence="1">Mitochondrial import inner membrane translocase subunit</fullName>
    </recommendedName>
</protein>
<organism evidence="3 4">
    <name type="scientific">Dinoponera quadriceps</name>
    <name type="common">South American ant</name>
    <dbReference type="NCBI Taxonomy" id="609295"/>
    <lineage>
        <taxon>Eukaryota</taxon>
        <taxon>Metazoa</taxon>
        <taxon>Ecdysozoa</taxon>
        <taxon>Arthropoda</taxon>
        <taxon>Hexapoda</taxon>
        <taxon>Insecta</taxon>
        <taxon>Pterygota</taxon>
        <taxon>Neoptera</taxon>
        <taxon>Endopterygota</taxon>
        <taxon>Hymenoptera</taxon>
        <taxon>Apocrita</taxon>
        <taxon>Aculeata</taxon>
        <taxon>Formicoidea</taxon>
        <taxon>Formicidae</taxon>
        <taxon>Ponerinae</taxon>
        <taxon>Ponerini</taxon>
        <taxon>Dinoponera</taxon>
    </lineage>
</organism>
<dbReference type="Proteomes" id="UP000515204">
    <property type="component" value="Unplaced"/>
</dbReference>
<name>A0A6P3XPA0_DINQU</name>
<comment type="subcellular location">
    <subcellularLocation>
        <location evidence="1">Mitochondrion inner membrane</location>
        <topology evidence="1">Peripheral membrane protein</topology>
        <orientation evidence="1">Intermembrane side</orientation>
    </subcellularLocation>
</comment>
<dbReference type="KEGG" id="dqu:106747070"/>
<comment type="domain">
    <text evidence="1">The twin CX3C motif contains 4 conserved Cys residues that form 2 disulfide bonds in the mitochondrial intermembrane space.</text>
</comment>